<feature type="transmembrane region" description="Helical" evidence="5">
    <location>
        <begin position="141"/>
        <end position="161"/>
    </location>
</feature>
<dbReference type="PANTHER" id="PTHR33514">
    <property type="entry name" value="PROTEIN ABCI12, CHLOROPLASTIC"/>
    <property type="match status" value="1"/>
</dbReference>
<dbReference type="KEGG" id="psol:S284_03230"/>
<feature type="transmembrane region" description="Helical" evidence="5">
    <location>
        <begin position="263"/>
        <end position="282"/>
    </location>
</feature>
<dbReference type="STRING" id="69896.S284_03230"/>
<dbReference type="AlphaFoldDB" id="A0A421NXQ7"/>
<proteinExistence type="predicted"/>
<gene>
    <name evidence="6" type="primary">cbiQ</name>
    <name evidence="6" type="ORF">PSSA1_v1c2480</name>
</gene>
<feature type="transmembrane region" description="Helical" evidence="5">
    <location>
        <begin position="51"/>
        <end position="73"/>
    </location>
</feature>
<feature type="transmembrane region" description="Helical" evidence="5">
    <location>
        <begin position="173"/>
        <end position="196"/>
    </location>
</feature>
<feature type="transmembrane region" description="Helical" evidence="5">
    <location>
        <begin position="20"/>
        <end position="39"/>
    </location>
</feature>
<evidence type="ECO:0000256" key="4">
    <source>
        <dbReference type="ARBA" id="ARBA00023136"/>
    </source>
</evidence>
<keyword evidence="2 5" id="KW-0812">Transmembrane</keyword>
<dbReference type="PANTHER" id="PTHR33514:SF13">
    <property type="entry name" value="PROTEIN ABCI12, CHLOROPLASTIC"/>
    <property type="match status" value="1"/>
</dbReference>
<dbReference type="Pfam" id="PF02361">
    <property type="entry name" value="CbiQ"/>
    <property type="match status" value="1"/>
</dbReference>
<accession>A0A421NXQ7</accession>
<dbReference type="OrthoDB" id="8075495at2"/>
<evidence type="ECO:0000256" key="2">
    <source>
        <dbReference type="ARBA" id="ARBA00022692"/>
    </source>
</evidence>
<keyword evidence="4 5" id="KW-0472">Membrane</keyword>
<name>A0A421NXQ7_9MOLU</name>
<dbReference type="CDD" id="cd16914">
    <property type="entry name" value="EcfT"/>
    <property type="match status" value="1"/>
</dbReference>
<protein>
    <submittedName>
        <fullName evidence="6">ABC-type cobalt transport system, permease component</fullName>
    </submittedName>
</protein>
<sequence length="340" mass="40217">MTKETLQPILTKKIHPSVKIITFILLLIFVLRLPIDISVTQQAEKKAYFQIGKIIALYLTFFLPLLLLCFRFGLTFAYFYSKIKHLRFFFLISLILQLQQKNTSHLPLTFEIQIFDYNIYAFGVLVLCFIFYQITKKITPFQLSYLLLLLFLFFVLPTFLNDETKKNYYCLKLVSFFRIFFIMFRLLMIVMLFFLFDKIASFQEIHDGIELLLAPLKKLKIPVETFTLMLSLVFMANSFLLQETNKILKAQMSRGMDLNKKNIFKKINHLLSLLVPIFVLVFKRSIILSNAMEIRGYVLGAKRTKMIVYRLQKRDFLIISSVLLLFCLNFFINQKLNLKI</sequence>
<dbReference type="GO" id="GO:0005886">
    <property type="term" value="C:plasma membrane"/>
    <property type="evidence" value="ECO:0007669"/>
    <property type="project" value="UniProtKB-ARBA"/>
</dbReference>
<evidence type="ECO:0000256" key="1">
    <source>
        <dbReference type="ARBA" id="ARBA00004141"/>
    </source>
</evidence>
<feature type="transmembrane region" description="Helical" evidence="5">
    <location>
        <begin position="316"/>
        <end position="332"/>
    </location>
</feature>
<feature type="transmembrane region" description="Helical" evidence="5">
    <location>
        <begin position="117"/>
        <end position="135"/>
    </location>
</feature>
<dbReference type="InterPro" id="IPR003339">
    <property type="entry name" value="ABC/ECF_trnsptr_transmembrane"/>
</dbReference>
<comment type="caution">
    <text evidence="6">The sequence shown here is derived from an EMBL/GenBank/DDBJ whole genome shotgun (WGS) entry which is preliminary data.</text>
</comment>
<evidence type="ECO:0000256" key="3">
    <source>
        <dbReference type="ARBA" id="ARBA00022989"/>
    </source>
</evidence>
<keyword evidence="7" id="KW-1185">Reference proteome</keyword>
<dbReference type="EMBL" id="MPBG01000003">
    <property type="protein sequence ID" value="RMI88821.1"/>
    <property type="molecule type" value="Genomic_DNA"/>
</dbReference>
<reference evidence="7" key="1">
    <citation type="submission" date="2016-11" db="EMBL/GenBank/DDBJ databases">
        <title>Genome sequence of Candidatus Phytoplasma solani strain SA-1.</title>
        <authorList>
            <person name="Haryono M."/>
            <person name="Samarzija I."/>
            <person name="Seruga Music M."/>
            <person name="Hogenhout S."/>
            <person name="Kuo C.-H."/>
        </authorList>
    </citation>
    <scope>NUCLEOTIDE SEQUENCE [LARGE SCALE GENOMIC DNA]</scope>
    <source>
        <strain evidence="7">SA-1</strain>
    </source>
</reference>
<evidence type="ECO:0000313" key="6">
    <source>
        <dbReference type="EMBL" id="RMI88821.1"/>
    </source>
</evidence>
<organism evidence="6 7">
    <name type="scientific">Candidatus Phytoplasma solani</name>
    <dbReference type="NCBI Taxonomy" id="69896"/>
    <lineage>
        <taxon>Bacteria</taxon>
        <taxon>Bacillati</taxon>
        <taxon>Mycoplasmatota</taxon>
        <taxon>Mollicutes</taxon>
        <taxon>Acholeplasmatales</taxon>
        <taxon>Acholeplasmataceae</taxon>
        <taxon>Candidatus Phytoplasma</taxon>
        <taxon>16SrXII (Stolbur group)</taxon>
    </lineage>
</organism>
<keyword evidence="3 5" id="KW-1133">Transmembrane helix</keyword>
<dbReference type="RefSeq" id="WP_023161445.1">
    <property type="nucleotide sequence ID" value="NC_022588.1"/>
</dbReference>
<feature type="transmembrane region" description="Helical" evidence="5">
    <location>
        <begin position="221"/>
        <end position="242"/>
    </location>
</feature>
<dbReference type="Proteomes" id="UP000283896">
    <property type="component" value="Unassembled WGS sequence"/>
</dbReference>
<evidence type="ECO:0000256" key="5">
    <source>
        <dbReference type="SAM" id="Phobius"/>
    </source>
</evidence>
<evidence type="ECO:0000313" key="7">
    <source>
        <dbReference type="Proteomes" id="UP000283896"/>
    </source>
</evidence>
<comment type="subcellular location">
    <subcellularLocation>
        <location evidence="1">Membrane</location>
        <topology evidence="1">Multi-pass membrane protein</topology>
    </subcellularLocation>
</comment>